<name>A0A818VG86_9BILA</name>
<dbReference type="InterPro" id="IPR015943">
    <property type="entry name" value="WD40/YVTN_repeat-like_dom_sf"/>
</dbReference>
<dbReference type="InterPro" id="IPR036322">
    <property type="entry name" value="WD40_repeat_dom_sf"/>
</dbReference>
<feature type="domain" description="MABP1/WDR62 second WD40" evidence="7">
    <location>
        <begin position="368"/>
        <end position="705"/>
    </location>
</feature>
<dbReference type="PANTHER" id="PTHR45589">
    <property type="entry name" value="WD REPEAT DOMAIN 62, ISOFORM G"/>
    <property type="match status" value="1"/>
</dbReference>
<dbReference type="Gene3D" id="2.130.10.10">
    <property type="entry name" value="YVTN repeat-like/Quinoprotein amine dehydrogenase"/>
    <property type="match status" value="3"/>
</dbReference>
<feature type="compositionally biased region" description="Polar residues" evidence="4">
    <location>
        <begin position="775"/>
        <end position="790"/>
    </location>
</feature>
<keyword evidence="5" id="KW-0812">Transmembrane</keyword>
<evidence type="ECO:0000256" key="4">
    <source>
        <dbReference type="SAM" id="MobiDB-lite"/>
    </source>
</evidence>
<dbReference type="GO" id="GO:0003743">
    <property type="term" value="F:translation initiation factor activity"/>
    <property type="evidence" value="ECO:0007669"/>
    <property type="project" value="UniProtKB-KW"/>
</dbReference>
<evidence type="ECO:0000313" key="8">
    <source>
        <dbReference type="EMBL" id="CAF3706576.1"/>
    </source>
</evidence>
<dbReference type="InterPro" id="IPR013979">
    <property type="entry name" value="TIF_beta_prop-like"/>
</dbReference>
<evidence type="ECO:0000256" key="1">
    <source>
        <dbReference type="ARBA" id="ARBA00022540"/>
    </source>
</evidence>
<evidence type="ECO:0000313" key="9">
    <source>
        <dbReference type="Proteomes" id="UP000663823"/>
    </source>
</evidence>
<dbReference type="PANTHER" id="PTHR45589:SF1">
    <property type="entry name" value="WD REPEAT DOMAIN 62, ISOFORM G"/>
    <property type="match status" value="1"/>
</dbReference>
<feature type="transmembrane region" description="Helical" evidence="5">
    <location>
        <begin position="886"/>
        <end position="908"/>
    </location>
</feature>
<dbReference type="InterPro" id="IPR056162">
    <property type="entry name" value="WD40_MABP1-WDR62_2nd"/>
</dbReference>
<keyword evidence="5" id="KW-0472">Membrane</keyword>
<dbReference type="AlphaFoldDB" id="A0A818VG86"/>
<keyword evidence="3" id="KW-0648">Protein biosynthesis</keyword>
<feature type="transmembrane region" description="Helical" evidence="5">
    <location>
        <begin position="857"/>
        <end position="874"/>
    </location>
</feature>
<reference evidence="8" key="1">
    <citation type="submission" date="2021-02" db="EMBL/GenBank/DDBJ databases">
        <authorList>
            <person name="Nowell W R."/>
        </authorList>
    </citation>
    <scope>NUCLEOTIDE SEQUENCE</scope>
</reference>
<dbReference type="Pfam" id="PF08662">
    <property type="entry name" value="eIF2A"/>
    <property type="match status" value="1"/>
</dbReference>
<evidence type="ECO:0000256" key="2">
    <source>
        <dbReference type="ARBA" id="ARBA00022574"/>
    </source>
</evidence>
<evidence type="ECO:0000256" key="3">
    <source>
        <dbReference type="ARBA" id="ARBA00022917"/>
    </source>
</evidence>
<evidence type="ECO:0000259" key="7">
    <source>
        <dbReference type="Pfam" id="PF24782"/>
    </source>
</evidence>
<protein>
    <submittedName>
        <fullName evidence="8">Uncharacterized protein</fullName>
    </submittedName>
</protein>
<gene>
    <name evidence="8" type="ORF">OTI717_LOCUS12894</name>
</gene>
<dbReference type="GO" id="GO:0007099">
    <property type="term" value="P:centriole replication"/>
    <property type="evidence" value="ECO:0007669"/>
    <property type="project" value="TreeGrafter"/>
</dbReference>
<keyword evidence="1" id="KW-0396">Initiation factor</keyword>
<dbReference type="GO" id="GO:0072686">
    <property type="term" value="C:mitotic spindle"/>
    <property type="evidence" value="ECO:0007669"/>
    <property type="project" value="TreeGrafter"/>
</dbReference>
<proteinExistence type="predicted"/>
<feature type="compositionally biased region" description="Polar residues" evidence="4">
    <location>
        <begin position="747"/>
        <end position="765"/>
    </location>
</feature>
<feature type="transmembrane region" description="Helical" evidence="5">
    <location>
        <begin position="928"/>
        <end position="948"/>
    </location>
</feature>
<dbReference type="EMBL" id="CAJOAX010001330">
    <property type="protein sequence ID" value="CAF3706576.1"/>
    <property type="molecule type" value="Genomic_DNA"/>
</dbReference>
<dbReference type="InterPro" id="IPR001680">
    <property type="entry name" value="WD40_rpt"/>
</dbReference>
<dbReference type="Proteomes" id="UP000663823">
    <property type="component" value="Unassembled WGS sequence"/>
</dbReference>
<dbReference type="SMART" id="SM00320">
    <property type="entry name" value="WD40"/>
    <property type="match status" value="11"/>
</dbReference>
<evidence type="ECO:0000259" key="6">
    <source>
        <dbReference type="Pfam" id="PF08662"/>
    </source>
</evidence>
<organism evidence="8 9">
    <name type="scientific">Rotaria sordida</name>
    <dbReference type="NCBI Taxonomy" id="392033"/>
    <lineage>
        <taxon>Eukaryota</taxon>
        <taxon>Metazoa</taxon>
        <taxon>Spiralia</taxon>
        <taxon>Gnathifera</taxon>
        <taxon>Rotifera</taxon>
        <taxon>Eurotatoria</taxon>
        <taxon>Bdelloidea</taxon>
        <taxon>Philodinida</taxon>
        <taxon>Philodinidae</taxon>
        <taxon>Rotaria</taxon>
    </lineage>
</organism>
<sequence>MTSYSALRRQTKRSITSSSISQVQVNLEHVLGFTSMSNSAVSQNHSTIAYAAGSSTVLYNKDTQKQDFVINTTRKTITSLSISPDGRYLATGESGHKPKVRVWDLNGDRKSCIELGDHEFSIDSVCFSPKGNRLVSIGSLHDGNVYVWSWQYKKKLTSNKCLCSIRRVAFAENGHYFVTVGNRHVKFWYLISRASINPVSLSGHDALLGARKNHLFTDVVCGRGICAGLTYTVTTNGFICQFDEHRNLRADRNLEEKTNCLAISDSYIAVGCDKGVVYILSPQSLEPITSIRLPHHLGVDIGSTTSVDPIRCPQQSNIAFPDTIAICLDEAKSLITCFYNDHSFYICDIKNERSIEKRNSHMYHSGCVWAIETYSLSSALSSSNPHQLPFITCSSDDTVRFWSLNNNTPDLCSVSLQVANIGCKQLTKIVYLDEDCSNLCHRQTTQESYESASKVGGRCMKMAPDGLSLAIGDRSGNIRIFDMQTFRQTAFIEAHVSDVLSIDYGQSTSMNVTFLASSSRDRFIHIFEASRDYQLVTTLDDHTGAVTAIRFTFSSETSKLQLITCSTDKSMIFRTISKNEDGKYQFLRSHNIFEKQTFYDLTVDHSHEHIHTACQDRMIRVYNTADGKRVRVSKGSVSDNAGYLIKIDIDASGRYIATSCSNKCVYVWDTITSKCIASLCGHSEIVTDLKFSHDGSHLYTTASDRSLSALSTSVNEAQEDMPIFDSTSENTQSETIGDMTTKAIASTSSSNSKTCDVNSQTQRVSSGALLGVPMMSTSKNLTESRSTQDLTSTTTSVQQPTSTTLNHVQLGPSTETDQTIESRRHPSAPDLSEMQQEQNVSSLSVARPTFNNTEQDFIYVAFLEIIAIIVLFYNNELNKHSLIHCTLIPTFVNIMYDMCVWLSAFIAIERVLIEFFHYSLYRTRKYSVIFLIILFLFHGSGSVIKAFGRTVSKSPVLSTTFYVCSFNDFSNKKLLAQSLAGLKM</sequence>
<keyword evidence="2" id="KW-0853">WD repeat</keyword>
<dbReference type="Pfam" id="PF24782">
    <property type="entry name" value="WD40_MABP1-WDR62_2nd"/>
    <property type="match status" value="1"/>
</dbReference>
<feature type="compositionally biased region" description="Low complexity" evidence="4">
    <location>
        <begin position="791"/>
        <end position="804"/>
    </location>
</feature>
<dbReference type="InterPro" id="IPR052779">
    <property type="entry name" value="WDR62"/>
</dbReference>
<feature type="compositionally biased region" description="Polar residues" evidence="4">
    <location>
        <begin position="805"/>
        <end position="819"/>
    </location>
</feature>
<evidence type="ECO:0000256" key="5">
    <source>
        <dbReference type="SAM" id="Phobius"/>
    </source>
</evidence>
<feature type="region of interest" description="Disordered" evidence="4">
    <location>
        <begin position="747"/>
        <end position="834"/>
    </location>
</feature>
<accession>A0A818VG86</accession>
<feature type="domain" description="Translation initiation factor beta propellor-like" evidence="6">
    <location>
        <begin position="51"/>
        <end position="180"/>
    </location>
</feature>
<dbReference type="SUPFAM" id="SSF50978">
    <property type="entry name" value="WD40 repeat-like"/>
    <property type="match status" value="2"/>
</dbReference>
<comment type="caution">
    <text evidence="8">The sequence shown here is derived from an EMBL/GenBank/DDBJ whole genome shotgun (WGS) entry which is preliminary data.</text>
</comment>
<keyword evidence="5" id="KW-1133">Transmembrane helix</keyword>